<evidence type="ECO:0000313" key="2">
    <source>
        <dbReference type="Proteomes" id="UP000886501"/>
    </source>
</evidence>
<reference evidence="1" key="2">
    <citation type="journal article" date="2020" name="Nat. Commun.">
        <title>Large-scale genome sequencing of mycorrhizal fungi provides insights into the early evolution of symbiotic traits.</title>
        <authorList>
            <person name="Miyauchi S."/>
            <person name="Kiss E."/>
            <person name="Kuo A."/>
            <person name="Drula E."/>
            <person name="Kohler A."/>
            <person name="Sanchez-Garcia M."/>
            <person name="Morin E."/>
            <person name="Andreopoulos B."/>
            <person name="Barry K.W."/>
            <person name="Bonito G."/>
            <person name="Buee M."/>
            <person name="Carver A."/>
            <person name="Chen C."/>
            <person name="Cichocki N."/>
            <person name="Clum A."/>
            <person name="Culley D."/>
            <person name="Crous P.W."/>
            <person name="Fauchery L."/>
            <person name="Girlanda M."/>
            <person name="Hayes R.D."/>
            <person name="Keri Z."/>
            <person name="LaButti K."/>
            <person name="Lipzen A."/>
            <person name="Lombard V."/>
            <person name="Magnuson J."/>
            <person name="Maillard F."/>
            <person name="Murat C."/>
            <person name="Nolan M."/>
            <person name="Ohm R.A."/>
            <person name="Pangilinan J."/>
            <person name="Pereira M.F."/>
            <person name="Perotto S."/>
            <person name="Peter M."/>
            <person name="Pfister S."/>
            <person name="Riley R."/>
            <person name="Sitrit Y."/>
            <person name="Stielow J.B."/>
            <person name="Szollosi G."/>
            <person name="Zifcakova L."/>
            <person name="Stursova M."/>
            <person name="Spatafora J.W."/>
            <person name="Tedersoo L."/>
            <person name="Vaario L.M."/>
            <person name="Yamada A."/>
            <person name="Yan M."/>
            <person name="Wang P."/>
            <person name="Xu J."/>
            <person name="Bruns T."/>
            <person name="Baldrian P."/>
            <person name="Vilgalys R."/>
            <person name="Dunand C."/>
            <person name="Henrissat B."/>
            <person name="Grigoriev I.V."/>
            <person name="Hibbett D."/>
            <person name="Nagy L.G."/>
            <person name="Martin F.M."/>
        </authorList>
    </citation>
    <scope>NUCLEOTIDE SEQUENCE</scope>
    <source>
        <strain evidence="1">P2</strain>
    </source>
</reference>
<dbReference type="Proteomes" id="UP000886501">
    <property type="component" value="Unassembled WGS sequence"/>
</dbReference>
<sequence>MSTLRPEATLTIPDLFRALDAKIAEQISLTRSGRRGQNPFSHRVLDELYAGAKHLLVRLEELKNSHQPVQQLPHDIIVEIATYLNPRAPRGGDYQPLMAMSQVCRYWRQTLISNQESWCFISGEYLDLIPLFLERSGSYPLEIDLADTQFSYAVHHIGPHANRIAVLRCDLEEANNVSLPILSQLDYSPNLRTFSIKTRRPPTVAPEVIEMPLVSGDMSNLRTLELLPFPVIPQFVQFKNLVNLQLDVIYSTLTVVLDLLAANPSLEKVRLLGNFEDDEDARATGSISMRRLRFLTVERCTPCLFLEKLTFPRNARIFIRYNLISHLIPFAYTLPQSMGKYVNLQGLASLHVLMAFQSDTYIDAIGPNGSVAIQFMDLQDASPVCNAIASLSAAEITKLGDGYPPSSRGD</sequence>
<protein>
    <submittedName>
        <fullName evidence="1">Uncharacterized protein</fullName>
    </submittedName>
</protein>
<comment type="caution">
    <text evidence="1">The sequence shown here is derived from an EMBL/GenBank/DDBJ whole genome shotgun (WGS) entry which is preliminary data.</text>
</comment>
<gene>
    <name evidence="1" type="ORF">BDM02DRAFT_3109256</name>
</gene>
<name>A0ACB6ZS96_THEGA</name>
<evidence type="ECO:0000313" key="1">
    <source>
        <dbReference type="EMBL" id="KAF9652275.1"/>
    </source>
</evidence>
<dbReference type="EMBL" id="MU117969">
    <property type="protein sequence ID" value="KAF9652275.1"/>
    <property type="molecule type" value="Genomic_DNA"/>
</dbReference>
<accession>A0ACB6ZS96</accession>
<proteinExistence type="predicted"/>
<organism evidence="1 2">
    <name type="scientific">Thelephora ganbajun</name>
    <name type="common">Ganba fungus</name>
    <dbReference type="NCBI Taxonomy" id="370292"/>
    <lineage>
        <taxon>Eukaryota</taxon>
        <taxon>Fungi</taxon>
        <taxon>Dikarya</taxon>
        <taxon>Basidiomycota</taxon>
        <taxon>Agaricomycotina</taxon>
        <taxon>Agaricomycetes</taxon>
        <taxon>Thelephorales</taxon>
        <taxon>Thelephoraceae</taxon>
        <taxon>Thelephora</taxon>
    </lineage>
</organism>
<keyword evidence="2" id="KW-1185">Reference proteome</keyword>
<reference evidence="1" key="1">
    <citation type="submission" date="2019-10" db="EMBL/GenBank/DDBJ databases">
        <authorList>
            <consortium name="DOE Joint Genome Institute"/>
            <person name="Kuo A."/>
            <person name="Miyauchi S."/>
            <person name="Kiss E."/>
            <person name="Drula E."/>
            <person name="Kohler A."/>
            <person name="Sanchez-Garcia M."/>
            <person name="Andreopoulos B."/>
            <person name="Barry K.W."/>
            <person name="Bonito G."/>
            <person name="Buee M."/>
            <person name="Carver A."/>
            <person name="Chen C."/>
            <person name="Cichocki N."/>
            <person name="Clum A."/>
            <person name="Culley D."/>
            <person name="Crous P.W."/>
            <person name="Fauchery L."/>
            <person name="Girlanda M."/>
            <person name="Hayes R."/>
            <person name="Keri Z."/>
            <person name="Labutti K."/>
            <person name="Lipzen A."/>
            <person name="Lombard V."/>
            <person name="Magnuson J."/>
            <person name="Maillard F."/>
            <person name="Morin E."/>
            <person name="Murat C."/>
            <person name="Nolan M."/>
            <person name="Ohm R."/>
            <person name="Pangilinan J."/>
            <person name="Pereira M."/>
            <person name="Perotto S."/>
            <person name="Peter M."/>
            <person name="Riley R."/>
            <person name="Sitrit Y."/>
            <person name="Stielow B."/>
            <person name="Szollosi G."/>
            <person name="Zifcakova L."/>
            <person name="Stursova M."/>
            <person name="Spatafora J.W."/>
            <person name="Tedersoo L."/>
            <person name="Vaario L.-M."/>
            <person name="Yamada A."/>
            <person name="Yan M."/>
            <person name="Wang P."/>
            <person name="Xu J."/>
            <person name="Bruns T."/>
            <person name="Baldrian P."/>
            <person name="Vilgalys R."/>
            <person name="Henrissat B."/>
            <person name="Grigoriev I.V."/>
            <person name="Hibbett D."/>
            <person name="Nagy L.G."/>
            <person name="Martin F.M."/>
        </authorList>
    </citation>
    <scope>NUCLEOTIDE SEQUENCE</scope>
    <source>
        <strain evidence="1">P2</strain>
    </source>
</reference>